<evidence type="ECO:0008006" key="6">
    <source>
        <dbReference type="Google" id="ProtNLM"/>
    </source>
</evidence>
<evidence type="ECO:0000313" key="4">
    <source>
        <dbReference type="EMBL" id="OLF08236.1"/>
    </source>
</evidence>
<dbReference type="Pfam" id="PF00583">
    <property type="entry name" value="Acetyltransf_1"/>
    <property type="match status" value="1"/>
</dbReference>
<proteinExistence type="predicted"/>
<dbReference type="PROSITE" id="PS51186">
    <property type="entry name" value="GNAT"/>
    <property type="match status" value="1"/>
</dbReference>
<comment type="caution">
    <text evidence="4">The sequence shown here is derived from an EMBL/GenBank/DDBJ whole genome shotgun (WGS) entry which is preliminary data.</text>
</comment>
<dbReference type="PROSITE" id="PS51671">
    <property type="entry name" value="ACT"/>
    <property type="match status" value="1"/>
</dbReference>
<dbReference type="Gene3D" id="3.40.630.30">
    <property type="match status" value="1"/>
</dbReference>
<dbReference type="InterPro" id="IPR000182">
    <property type="entry name" value="GNAT_dom"/>
</dbReference>
<dbReference type="OrthoDB" id="5516749at2"/>
<protein>
    <recommendedName>
        <fullName evidence="6">GNAT family N-acetyltransferase</fullName>
    </recommendedName>
</protein>
<evidence type="ECO:0000313" key="5">
    <source>
        <dbReference type="Proteomes" id="UP000185596"/>
    </source>
</evidence>
<accession>A0A1Q8C1K4</accession>
<gene>
    <name evidence="4" type="ORF">BU204_34740</name>
</gene>
<feature type="domain" description="ACT" evidence="3">
    <location>
        <begin position="93"/>
        <end position="165"/>
    </location>
</feature>
<evidence type="ECO:0000259" key="3">
    <source>
        <dbReference type="PROSITE" id="PS51671"/>
    </source>
</evidence>
<name>A0A1Q8C1K4_9PSEU</name>
<dbReference type="GO" id="GO:0016747">
    <property type="term" value="F:acyltransferase activity, transferring groups other than amino-acyl groups"/>
    <property type="evidence" value="ECO:0007669"/>
    <property type="project" value="InterPro"/>
</dbReference>
<dbReference type="SUPFAM" id="SSF55729">
    <property type="entry name" value="Acyl-CoA N-acyltransferases (Nat)"/>
    <property type="match status" value="1"/>
</dbReference>
<dbReference type="AlphaFoldDB" id="A0A1Q8C1K4"/>
<keyword evidence="1" id="KW-0812">Transmembrane</keyword>
<keyword evidence="5" id="KW-1185">Reference proteome</keyword>
<dbReference type="EMBL" id="MSIE01000098">
    <property type="protein sequence ID" value="OLF08236.1"/>
    <property type="molecule type" value="Genomic_DNA"/>
</dbReference>
<organism evidence="4 5">
    <name type="scientific">Actinophytocola xanthii</name>
    <dbReference type="NCBI Taxonomy" id="1912961"/>
    <lineage>
        <taxon>Bacteria</taxon>
        <taxon>Bacillati</taxon>
        <taxon>Actinomycetota</taxon>
        <taxon>Actinomycetes</taxon>
        <taxon>Pseudonocardiales</taxon>
        <taxon>Pseudonocardiaceae</taxon>
    </lineage>
</organism>
<sequence>MENSRMKNRPRGQSWTAELVELAALFLAVAVADVFANSLAHQPSGALVLVGMGAATLACALVHRWWRYRPARAAAATGPAPASAEEPGGGLWRVRATVPDTPGSLAALAAGLAGRRMNILSLQVHALPGQAVDEFLIDTTSTAAEIVAAVEAGGGGQVSVEPADRHDLVDVPTRVLTTITRDVEHGWDLDRSVRALLGECVLRREPGGEPTEGPDGTTMRLRHPEGGLLTVTRAAPFTPDEFARVGALLDLGQALTERGPTTVLLPTGTELTVRRAVAGDVPAILAMHDRCSERSRRRRYLAGGARPSVADLTDMLGRAGACTLVAEVPERREVVAMANLVPDADRAEAALLVEDAWQRRGIGTVLLRRLTAAANGRSGTAYAVTEVTNTAMLRTLHRVGAQLERLEEGLALATLPARAHRVDHLP</sequence>
<evidence type="ECO:0000259" key="2">
    <source>
        <dbReference type="PROSITE" id="PS51186"/>
    </source>
</evidence>
<feature type="transmembrane region" description="Helical" evidence="1">
    <location>
        <begin position="46"/>
        <end position="66"/>
    </location>
</feature>
<dbReference type="SUPFAM" id="SSF55021">
    <property type="entry name" value="ACT-like"/>
    <property type="match status" value="1"/>
</dbReference>
<keyword evidence="1" id="KW-1133">Transmembrane helix</keyword>
<evidence type="ECO:0000256" key="1">
    <source>
        <dbReference type="SAM" id="Phobius"/>
    </source>
</evidence>
<keyword evidence="1" id="KW-0472">Membrane</keyword>
<dbReference type="InterPro" id="IPR016181">
    <property type="entry name" value="Acyl_CoA_acyltransferase"/>
</dbReference>
<dbReference type="Proteomes" id="UP000185596">
    <property type="component" value="Unassembled WGS sequence"/>
</dbReference>
<dbReference type="RefSeq" id="WP_075130056.1">
    <property type="nucleotide sequence ID" value="NZ_MSIE01000098.1"/>
</dbReference>
<dbReference type="STRING" id="1912961.BU204_34740"/>
<reference evidence="4 5" key="1">
    <citation type="submission" date="2016-12" db="EMBL/GenBank/DDBJ databases">
        <title>The draft genome sequence of Actinophytocola sp. 11-183.</title>
        <authorList>
            <person name="Wang W."/>
            <person name="Yuan L."/>
        </authorList>
    </citation>
    <scope>NUCLEOTIDE SEQUENCE [LARGE SCALE GENOMIC DNA]</scope>
    <source>
        <strain evidence="4 5">11-183</strain>
    </source>
</reference>
<dbReference type="InterPro" id="IPR002912">
    <property type="entry name" value="ACT_dom"/>
</dbReference>
<dbReference type="InterPro" id="IPR045865">
    <property type="entry name" value="ACT-like_dom_sf"/>
</dbReference>
<feature type="domain" description="N-acetyltransferase" evidence="2">
    <location>
        <begin position="271"/>
        <end position="418"/>
    </location>
</feature>